<reference evidence="1 2" key="1">
    <citation type="submission" date="2019-05" db="EMBL/GenBank/DDBJ databases">
        <title>Emergence of the Ug99 lineage of the wheat stem rust pathogen through somatic hybridization.</title>
        <authorList>
            <person name="Li F."/>
            <person name="Upadhyaya N.M."/>
            <person name="Sperschneider J."/>
            <person name="Matny O."/>
            <person name="Nguyen-Phuc H."/>
            <person name="Mago R."/>
            <person name="Raley C."/>
            <person name="Miller M.E."/>
            <person name="Silverstein K.A.T."/>
            <person name="Henningsen E."/>
            <person name="Hirsch C.D."/>
            <person name="Visser B."/>
            <person name="Pretorius Z.A."/>
            <person name="Steffenson B.J."/>
            <person name="Schwessinger B."/>
            <person name="Dodds P.N."/>
            <person name="Figueroa M."/>
        </authorList>
    </citation>
    <scope>NUCLEOTIDE SEQUENCE [LARGE SCALE GENOMIC DNA]</scope>
    <source>
        <strain evidence="1 2">Ug99</strain>
    </source>
</reference>
<comment type="caution">
    <text evidence="1">The sequence shown here is derived from an EMBL/GenBank/DDBJ whole genome shotgun (WGS) entry which is preliminary data.</text>
</comment>
<dbReference type="EMBL" id="VDEP01000137">
    <property type="protein sequence ID" value="KAA1129294.1"/>
    <property type="molecule type" value="Genomic_DNA"/>
</dbReference>
<evidence type="ECO:0000313" key="1">
    <source>
        <dbReference type="EMBL" id="KAA1129294.1"/>
    </source>
</evidence>
<dbReference type="AlphaFoldDB" id="A0A5B0RXQ0"/>
<evidence type="ECO:0000313" key="2">
    <source>
        <dbReference type="Proteomes" id="UP000325313"/>
    </source>
</evidence>
<proteinExistence type="predicted"/>
<organism evidence="1 2">
    <name type="scientific">Puccinia graminis f. sp. tritici</name>
    <dbReference type="NCBI Taxonomy" id="56615"/>
    <lineage>
        <taxon>Eukaryota</taxon>
        <taxon>Fungi</taxon>
        <taxon>Dikarya</taxon>
        <taxon>Basidiomycota</taxon>
        <taxon>Pucciniomycotina</taxon>
        <taxon>Pucciniomycetes</taxon>
        <taxon>Pucciniales</taxon>
        <taxon>Pucciniaceae</taxon>
        <taxon>Puccinia</taxon>
    </lineage>
</organism>
<dbReference type="Proteomes" id="UP000325313">
    <property type="component" value="Unassembled WGS sequence"/>
</dbReference>
<name>A0A5B0RXQ0_PUCGR</name>
<sequence>MARRKNEQNLAHHSCLIKIHDIFKDLSELVIPGYVRAANSNAFEAGNDPPPPLKTAYCHRLGRQQPPPYYGAKVVCLFAIRKPTPWLRFIGGYAAVEAGNFGSPKKTADVEHLAS</sequence>
<gene>
    <name evidence="1" type="ORF">PGTUg99_024330</name>
</gene>
<protein>
    <submittedName>
        <fullName evidence="1">Uncharacterized protein</fullName>
    </submittedName>
</protein>
<accession>A0A5B0RXQ0</accession>